<feature type="domain" description="Bacterial sugar transferase" evidence="10">
    <location>
        <begin position="281"/>
        <end position="475"/>
    </location>
</feature>
<feature type="transmembrane region" description="Helical" evidence="9">
    <location>
        <begin position="85"/>
        <end position="103"/>
    </location>
</feature>
<evidence type="ECO:0000313" key="12">
    <source>
        <dbReference type="Proteomes" id="UP000092626"/>
    </source>
</evidence>
<dbReference type="GO" id="GO:0016780">
    <property type="term" value="F:phosphotransferase activity, for other substituted phosphate groups"/>
    <property type="evidence" value="ECO:0007669"/>
    <property type="project" value="TreeGrafter"/>
</dbReference>
<evidence type="ECO:0000256" key="1">
    <source>
        <dbReference type="ARBA" id="ARBA00004141"/>
    </source>
</evidence>
<evidence type="ECO:0000256" key="5">
    <source>
        <dbReference type="ARBA" id="ARBA00022679"/>
    </source>
</evidence>
<dbReference type="GO" id="GO:0005886">
    <property type="term" value="C:plasma membrane"/>
    <property type="evidence" value="ECO:0007669"/>
    <property type="project" value="UniProtKB-SubCell"/>
</dbReference>
<keyword evidence="8 9" id="KW-0472">Membrane</keyword>
<dbReference type="PANTHER" id="PTHR30576">
    <property type="entry name" value="COLANIC BIOSYNTHESIS UDP-GLUCOSE LIPID CARRIER TRANSFERASE"/>
    <property type="match status" value="1"/>
</dbReference>
<evidence type="ECO:0000256" key="4">
    <source>
        <dbReference type="ARBA" id="ARBA00022475"/>
    </source>
</evidence>
<accession>A0A1A7PRD4</accession>
<feature type="transmembrane region" description="Helical" evidence="9">
    <location>
        <begin position="7"/>
        <end position="31"/>
    </location>
</feature>
<dbReference type="Pfam" id="PF02397">
    <property type="entry name" value="Bac_transf"/>
    <property type="match status" value="1"/>
</dbReference>
<dbReference type="EMBL" id="JTJR01000026">
    <property type="protein sequence ID" value="OBX04306.1"/>
    <property type="molecule type" value="Genomic_DNA"/>
</dbReference>
<gene>
    <name evidence="11" type="ORF">QV06_06505</name>
</gene>
<feature type="transmembrane region" description="Helical" evidence="9">
    <location>
        <begin position="51"/>
        <end position="73"/>
    </location>
</feature>
<organism evidence="11 12">
    <name type="scientific">Gallibacterium genomosp. 3</name>
    <dbReference type="NCBI Taxonomy" id="505345"/>
    <lineage>
        <taxon>Bacteria</taxon>
        <taxon>Pseudomonadati</taxon>
        <taxon>Pseudomonadota</taxon>
        <taxon>Gammaproteobacteria</taxon>
        <taxon>Pasteurellales</taxon>
        <taxon>Pasteurellaceae</taxon>
        <taxon>Gallibacterium</taxon>
    </lineage>
</organism>
<evidence type="ECO:0000256" key="3">
    <source>
        <dbReference type="ARBA" id="ARBA00006464"/>
    </source>
</evidence>
<sequence>MRILISMVILILVDFILFFVSFYFGIALNSFYMQKDINVFLPSSEYLEREIIHFILVFLCILWFGGGQLRHYSYRKPFWFELKEIIKIIFIFSIFELAIIAFSKLYFSRYLWITIWGITLFFVPLGRFFIKKLLINLKLYTKNTIIIGAKKNALDAYKALISEPYLGLVITQFISVDNSTIEDEIKNLDINIIRSKDVDKFLDLNNNIDTQFIIALEENEDVLRNFWLRKLTRKNYRFISIVPTVRGIPLYSTDVAFIFSYEIMLLRIHNNLSKISSRFLKRIIDIIGSLLLLILFSPLLITLYYLISREEGGRWGNVIYGHTRIGRNKKPFKCLKFRSMVLNSQEVLQQILANDPVARREWEKDFKLKNDPRITKVGHFLRKTSLDELPQLLNVLKGEMSLVGPRPIVRSELIKYKDNVDYYFMAKPGMTGLWQISGRNNVDYTTRVYYDVWYVKNWSIWNDIVILFKTVKIVLNRNGAY</sequence>
<evidence type="ECO:0000256" key="6">
    <source>
        <dbReference type="ARBA" id="ARBA00022692"/>
    </source>
</evidence>
<protein>
    <submittedName>
        <fullName evidence="11">UDP-phosphate galactose phosphotransferase</fullName>
    </submittedName>
</protein>
<dbReference type="InterPro" id="IPR017475">
    <property type="entry name" value="EPS_sugar_tfrase"/>
</dbReference>
<keyword evidence="4" id="KW-1003">Cell membrane</keyword>
<dbReference type="Proteomes" id="UP000092626">
    <property type="component" value="Unassembled WGS sequence"/>
</dbReference>
<comment type="caution">
    <text evidence="11">The sequence shown here is derived from an EMBL/GenBank/DDBJ whole genome shotgun (WGS) entry which is preliminary data.</text>
</comment>
<dbReference type="GO" id="GO:0000271">
    <property type="term" value="P:polysaccharide biosynthetic process"/>
    <property type="evidence" value="ECO:0007669"/>
    <property type="project" value="InterPro"/>
</dbReference>
<evidence type="ECO:0000256" key="8">
    <source>
        <dbReference type="ARBA" id="ARBA00023136"/>
    </source>
</evidence>
<proteinExistence type="inferred from homology"/>
<dbReference type="STRING" id="505345.QV06_06505"/>
<keyword evidence="7 9" id="KW-1133">Transmembrane helix</keyword>
<comment type="similarity">
    <text evidence="3">Belongs to the bacterial sugar transferase family.</text>
</comment>
<evidence type="ECO:0000256" key="7">
    <source>
        <dbReference type="ARBA" id="ARBA00022989"/>
    </source>
</evidence>
<comment type="subcellular location">
    <subcellularLocation>
        <location evidence="2">Cell membrane</location>
    </subcellularLocation>
    <subcellularLocation>
        <location evidence="1">Membrane</location>
        <topology evidence="1">Multi-pass membrane protein</topology>
    </subcellularLocation>
</comment>
<dbReference type="RefSeq" id="WP_065237432.1">
    <property type="nucleotide sequence ID" value="NZ_JTJR01000026.1"/>
</dbReference>
<dbReference type="NCBIfam" id="TIGR03025">
    <property type="entry name" value="EPS_sugtrans"/>
    <property type="match status" value="1"/>
</dbReference>
<name>A0A1A7PRD4_9PAST</name>
<feature type="transmembrane region" description="Helical" evidence="9">
    <location>
        <begin position="109"/>
        <end position="130"/>
    </location>
</feature>
<dbReference type="NCBIfam" id="TIGR03022">
    <property type="entry name" value="WbaP_sugtrans"/>
    <property type="match status" value="1"/>
</dbReference>
<dbReference type="InterPro" id="IPR017472">
    <property type="entry name" value="Undecaprenyl-P_galact_Ptfrase"/>
</dbReference>
<dbReference type="InterPro" id="IPR003362">
    <property type="entry name" value="Bact_transf"/>
</dbReference>
<feature type="transmembrane region" description="Helical" evidence="9">
    <location>
        <begin position="283"/>
        <end position="307"/>
    </location>
</feature>
<evidence type="ECO:0000313" key="11">
    <source>
        <dbReference type="EMBL" id="OBX04306.1"/>
    </source>
</evidence>
<reference evidence="11 12" key="1">
    <citation type="submission" date="2014-11" db="EMBL/GenBank/DDBJ databases">
        <title>Pan-genome of Gallibacterium spp.</title>
        <authorList>
            <person name="Kudirkiene E."/>
            <person name="Bojesen A.M."/>
        </authorList>
    </citation>
    <scope>NUCLEOTIDE SEQUENCE [LARGE SCALE GENOMIC DNA]</scope>
    <source>
        <strain evidence="11 12">59/S3/89</strain>
    </source>
</reference>
<keyword evidence="5 11" id="KW-0808">Transferase</keyword>
<dbReference type="AlphaFoldDB" id="A0A1A7PRD4"/>
<evidence type="ECO:0000256" key="2">
    <source>
        <dbReference type="ARBA" id="ARBA00004236"/>
    </source>
</evidence>
<dbReference type="PANTHER" id="PTHR30576:SF4">
    <property type="entry name" value="UNDECAPRENYL-PHOSPHATE GALACTOSE PHOSPHOTRANSFERASE"/>
    <property type="match status" value="1"/>
</dbReference>
<keyword evidence="6 9" id="KW-0812">Transmembrane</keyword>
<evidence type="ECO:0000256" key="9">
    <source>
        <dbReference type="SAM" id="Phobius"/>
    </source>
</evidence>
<dbReference type="PATRIC" id="fig|505345.6.peg.1327"/>
<evidence type="ECO:0000259" key="10">
    <source>
        <dbReference type="Pfam" id="PF02397"/>
    </source>
</evidence>